<feature type="chain" id="PRO_5004478804" evidence="1">
    <location>
        <begin position="23"/>
        <end position="120"/>
    </location>
</feature>
<dbReference type="STRING" id="1331007.AALB_2370"/>
<evidence type="ECO:0000259" key="2">
    <source>
        <dbReference type="PROSITE" id="PS50206"/>
    </source>
</evidence>
<name>R9PLT8_AGAAL</name>
<dbReference type="Gene3D" id="3.40.250.10">
    <property type="entry name" value="Rhodanese-like domain"/>
    <property type="match status" value="1"/>
</dbReference>
<keyword evidence="1" id="KW-0732">Signal</keyword>
<dbReference type="CDD" id="cd00158">
    <property type="entry name" value="RHOD"/>
    <property type="match status" value="1"/>
</dbReference>
<dbReference type="Pfam" id="PF00581">
    <property type="entry name" value="Rhodanese"/>
    <property type="match status" value="1"/>
</dbReference>
<accession>R9PLT8</accession>
<dbReference type="InterPro" id="IPR001763">
    <property type="entry name" value="Rhodanese-like_dom"/>
</dbReference>
<dbReference type="OrthoDB" id="9814704at2"/>
<feature type="domain" description="Rhodanese" evidence="2">
    <location>
        <begin position="34"/>
        <end position="119"/>
    </location>
</feature>
<dbReference type="PANTHER" id="PTHR45431:SF3">
    <property type="entry name" value="RHODANESE-LIKE DOMAIN-CONTAINING PROTEIN 15, CHLOROPLASTIC"/>
    <property type="match status" value="1"/>
</dbReference>
<evidence type="ECO:0000313" key="4">
    <source>
        <dbReference type="Proteomes" id="UP000014461"/>
    </source>
</evidence>
<dbReference type="PROSITE" id="PS50206">
    <property type="entry name" value="RHODANESE_3"/>
    <property type="match status" value="1"/>
</dbReference>
<dbReference type="SMART" id="SM00450">
    <property type="entry name" value="RHOD"/>
    <property type="match status" value="1"/>
</dbReference>
<dbReference type="AlphaFoldDB" id="R9PLT8"/>
<dbReference type="Proteomes" id="UP000014461">
    <property type="component" value="Unassembled WGS sequence"/>
</dbReference>
<reference evidence="3" key="1">
    <citation type="journal article" date="2013" name="Genome Announc.">
        <title>Draft Genome Sequence of Agarivorans albus Strain MKT 106T, an Agarolytic Marine Bacterium.</title>
        <authorList>
            <person name="Yasuike M."/>
            <person name="Nakamura Y."/>
            <person name="Kai W."/>
            <person name="Fujiwara A."/>
            <person name="Fukui Y."/>
            <person name="Satomi M."/>
            <person name="Sano M."/>
        </authorList>
    </citation>
    <scope>NUCLEOTIDE SEQUENCE [LARGE SCALE GENOMIC DNA]</scope>
</reference>
<evidence type="ECO:0000313" key="3">
    <source>
        <dbReference type="EMBL" id="GAD02290.1"/>
    </source>
</evidence>
<organism evidence="3 4">
    <name type="scientific">Agarivorans albus MKT 106</name>
    <dbReference type="NCBI Taxonomy" id="1331007"/>
    <lineage>
        <taxon>Bacteria</taxon>
        <taxon>Pseudomonadati</taxon>
        <taxon>Pseudomonadota</taxon>
        <taxon>Gammaproteobacteria</taxon>
        <taxon>Alteromonadales</taxon>
        <taxon>Alteromonadaceae</taxon>
        <taxon>Agarivorans</taxon>
    </lineage>
</organism>
<dbReference type="SUPFAM" id="SSF52821">
    <property type="entry name" value="Rhodanese/Cell cycle control phosphatase"/>
    <property type="match status" value="1"/>
</dbReference>
<keyword evidence="4" id="KW-1185">Reference proteome</keyword>
<gene>
    <name evidence="3" type="ORF">AALB_2370</name>
</gene>
<comment type="caution">
    <text evidence="3">The sequence shown here is derived from an EMBL/GenBank/DDBJ whole genome shotgun (WGS) entry which is preliminary data.</text>
</comment>
<dbReference type="PANTHER" id="PTHR45431">
    <property type="entry name" value="RHODANESE-LIKE DOMAIN-CONTAINING PROTEIN 15, CHLOROPLASTIC"/>
    <property type="match status" value="1"/>
</dbReference>
<dbReference type="InterPro" id="IPR036873">
    <property type="entry name" value="Rhodanese-like_dom_sf"/>
</dbReference>
<dbReference type="RefSeq" id="WP_016402058.1">
    <property type="nucleotide sequence ID" value="NZ_BARX01000015.1"/>
</dbReference>
<evidence type="ECO:0000256" key="1">
    <source>
        <dbReference type="SAM" id="SignalP"/>
    </source>
</evidence>
<protein>
    <submittedName>
        <fullName evidence="3">Phage shock protein</fullName>
    </submittedName>
</protein>
<proteinExistence type="predicted"/>
<sequence>MINVLKSLVLCGFIGLLSQAHASERSDLAWQSVEQQHAILIDVRSEGEFSQGHLSNAQNIPHTVIAQQITAITKDKSQPIVVYCRSGNRSGYALQVLQAMGYQQVVNGGGLKEMLASKSH</sequence>
<dbReference type="InterPro" id="IPR052367">
    <property type="entry name" value="Thiosulfate_ST/Rhodanese-like"/>
</dbReference>
<dbReference type="EMBL" id="BARX01000015">
    <property type="protein sequence ID" value="GAD02290.1"/>
    <property type="molecule type" value="Genomic_DNA"/>
</dbReference>
<feature type="signal peptide" evidence="1">
    <location>
        <begin position="1"/>
        <end position="22"/>
    </location>
</feature>